<dbReference type="Gene3D" id="3.40.250.10">
    <property type="entry name" value="Rhodanese-like domain"/>
    <property type="match status" value="1"/>
</dbReference>
<dbReference type="Proteomes" id="UP001295684">
    <property type="component" value="Unassembled WGS sequence"/>
</dbReference>
<dbReference type="InterPro" id="IPR001763">
    <property type="entry name" value="Rhodanese-like_dom"/>
</dbReference>
<feature type="binding site" evidence="10">
    <location>
        <position position="179"/>
    </location>
    <ligand>
        <name>Zn(2+)</name>
        <dbReference type="ChEBI" id="CHEBI:29105"/>
    </ligand>
</feature>
<dbReference type="SUPFAM" id="SSF69572">
    <property type="entry name" value="Activating enzymes of the ubiquitin-like proteins"/>
    <property type="match status" value="1"/>
</dbReference>
<evidence type="ECO:0000259" key="11">
    <source>
        <dbReference type="PROSITE" id="PS50206"/>
    </source>
</evidence>
<protein>
    <recommendedName>
        <fullName evidence="10">Adenylyltransferase and sulfurtransferase MOCS3 homolog</fullName>
    </recommendedName>
    <alternativeName>
        <fullName evidence="10">UBA4 homolog</fullName>
    </alternativeName>
    <alternativeName>
        <fullName evidence="10">Ubiquitin-like protein activator 4 homolog</fullName>
    </alternativeName>
    <domain>
        <recommendedName>
            <fullName evidence="10">Adenylyltransferase</fullName>
            <ecNumber evidence="10">2.7.7.-</ecNumber>
        </recommendedName>
    </domain>
    <domain>
        <recommendedName>
            <fullName evidence="10">Sulfurtransferase</fullName>
            <ecNumber evidence="10">2.8.1.-</ecNumber>
        </recommendedName>
    </domain>
</protein>
<evidence type="ECO:0000256" key="3">
    <source>
        <dbReference type="ARBA" id="ARBA00022679"/>
    </source>
</evidence>
<dbReference type="CDD" id="cd00757">
    <property type="entry name" value="ThiF_MoeB_HesA_family"/>
    <property type="match status" value="1"/>
</dbReference>
<feature type="domain" description="Rhodanese" evidence="11">
    <location>
        <begin position="303"/>
        <end position="397"/>
    </location>
</feature>
<keyword evidence="4 10" id="KW-0819">tRNA processing</keyword>
<feature type="binding site" evidence="10">
    <location>
        <position position="251"/>
    </location>
    <ligand>
        <name>Zn(2+)</name>
        <dbReference type="ChEBI" id="CHEBI:29105"/>
    </ligand>
</feature>
<comment type="subcellular location">
    <subcellularLocation>
        <location evidence="1">Cytoplasm</location>
        <location evidence="1">Cytosol</location>
    </subcellularLocation>
</comment>
<dbReference type="PROSITE" id="PS50206">
    <property type="entry name" value="RHODANESE_3"/>
    <property type="match status" value="1"/>
</dbReference>
<dbReference type="GO" id="GO:0070566">
    <property type="term" value="F:adenylyltransferase activity"/>
    <property type="evidence" value="ECO:0007669"/>
    <property type="project" value="InterPro"/>
</dbReference>
<comment type="pathway">
    <text evidence="10">tRNA modification; 5-methoxycarbonylmethyl-2-thiouridine-tRNA biosynthesis.</text>
</comment>
<feature type="binding site" evidence="10">
    <location>
        <begin position="135"/>
        <end position="136"/>
    </location>
    <ligand>
        <name>ATP</name>
        <dbReference type="ChEBI" id="CHEBI:30616"/>
    </ligand>
</feature>
<keyword evidence="3 10" id="KW-0808">Transferase</keyword>
<dbReference type="PANTHER" id="PTHR10953:SF102">
    <property type="entry name" value="ADENYLYLTRANSFERASE AND SULFURTRANSFERASE MOCS3"/>
    <property type="match status" value="1"/>
</dbReference>
<dbReference type="EC" id="2.8.1.-" evidence="10"/>
<dbReference type="FunFam" id="3.40.50.720:FF:000033">
    <property type="entry name" value="Adenylyltransferase and sulfurtransferase MOCS3"/>
    <property type="match status" value="1"/>
</dbReference>
<feature type="binding site" evidence="10">
    <location>
        <begin position="74"/>
        <end position="78"/>
    </location>
    <ligand>
        <name>ATP</name>
        <dbReference type="ChEBI" id="CHEBI:30616"/>
    </ligand>
</feature>
<evidence type="ECO:0000256" key="2">
    <source>
        <dbReference type="ARBA" id="ARBA00022490"/>
    </source>
</evidence>
<feature type="binding site" evidence="10">
    <location>
        <position position="46"/>
    </location>
    <ligand>
        <name>ATP</name>
        <dbReference type="ChEBI" id="CHEBI:30616"/>
    </ligand>
</feature>
<feature type="binding site" evidence="10">
    <location>
        <position position="67"/>
    </location>
    <ligand>
        <name>ATP</name>
        <dbReference type="ChEBI" id="CHEBI:30616"/>
    </ligand>
</feature>
<name>A0AAD1XEH4_EUPCR</name>
<keyword evidence="6 10" id="KW-0547">Nucleotide-binding</keyword>
<dbReference type="GO" id="GO:0005829">
    <property type="term" value="C:cytosol"/>
    <property type="evidence" value="ECO:0007669"/>
    <property type="project" value="UniProtKB-SubCell"/>
</dbReference>
<comment type="caution">
    <text evidence="12">The sequence shown here is derived from an EMBL/GenBank/DDBJ whole genome shotgun (WGS) entry which is preliminary data.</text>
</comment>
<evidence type="ECO:0000256" key="8">
    <source>
        <dbReference type="ARBA" id="ARBA00022840"/>
    </source>
</evidence>
<feature type="binding site" evidence="10">
    <location>
        <position position="254"/>
    </location>
    <ligand>
        <name>Zn(2+)</name>
        <dbReference type="ChEBI" id="CHEBI:29105"/>
    </ligand>
</feature>
<dbReference type="GO" id="GO:0046872">
    <property type="term" value="F:metal ion binding"/>
    <property type="evidence" value="ECO:0007669"/>
    <property type="project" value="UniProtKB-KW"/>
</dbReference>
<keyword evidence="8 10" id="KW-0067">ATP-binding</keyword>
<comment type="function">
    <text evidence="10">Plays a central role in 2-thiolation of mcm(5)S(2)U at tRNA wobble positions of cytosolic tRNA(Lys), tRNA(Glu) and tRNA(Gln). Acts by mediating the C-terminal thiocarboxylation of the sulfur carrier URM1. Its N-terminus first activates URM1 as acyl-adenylate (-COAMP), then the persulfide sulfur on the catalytic cysteine is transferred to URM1 to form thiocarboxylation (-COSH) of its C-terminus. The reaction probably involves hydrogen sulfide that is generated from the persulfide intermediate and that acts as nucleophile towards URM1. Subsequently, a transient disulfide bond is formed. Does not use thiosulfate as sulfur donor; NFS1 probably acting as a sulfur donor for thiocarboxylation reactions.</text>
</comment>
<comment type="similarity">
    <text evidence="10">In the N-terminal section; belongs to the HesA/MoeB/ThiF family. UBA4 subfamily.</text>
</comment>
<evidence type="ECO:0000256" key="6">
    <source>
        <dbReference type="ARBA" id="ARBA00022741"/>
    </source>
</evidence>
<evidence type="ECO:0000256" key="7">
    <source>
        <dbReference type="ARBA" id="ARBA00022833"/>
    </source>
</evidence>
<dbReference type="GO" id="GO:0005524">
    <property type="term" value="F:ATP binding"/>
    <property type="evidence" value="ECO:0007669"/>
    <property type="project" value="UniProtKB-KW"/>
</dbReference>
<organism evidence="12 13">
    <name type="scientific">Euplotes crassus</name>
    <dbReference type="NCBI Taxonomy" id="5936"/>
    <lineage>
        <taxon>Eukaryota</taxon>
        <taxon>Sar</taxon>
        <taxon>Alveolata</taxon>
        <taxon>Ciliophora</taxon>
        <taxon>Intramacronucleata</taxon>
        <taxon>Spirotrichea</taxon>
        <taxon>Hypotrichia</taxon>
        <taxon>Euplotida</taxon>
        <taxon>Euplotidae</taxon>
        <taxon>Moneuplotes</taxon>
    </lineage>
</organism>
<keyword evidence="9 10" id="KW-0511">Multifunctional enzyme</keyword>
<dbReference type="GO" id="GO:0042292">
    <property type="term" value="F:URM1 activating enzyme activity"/>
    <property type="evidence" value="ECO:0007669"/>
    <property type="project" value="TreeGrafter"/>
</dbReference>
<evidence type="ECO:0000256" key="1">
    <source>
        <dbReference type="ARBA" id="ARBA00004514"/>
    </source>
</evidence>
<dbReference type="InterPro" id="IPR028885">
    <property type="entry name" value="MOCS3/Uba4"/>
</dbReference>
<evidence type="ECO:0000313" key="13">
    <source>
        <dbReference type="Proteomes" id="UP001295684"/>
    </source>
</evidence>
<keyword evidence="7 10" id="KW-0862">Zinc</keyword>
<dbReference type="Pfam" id="PF00899">
    <property type="entry name" value="ThiF"/>
    <property type="match status" value="1"/>
</dbReference>
<evidence type="ECO:0000256" key="5">
    <source>
        <dbReference type="ARBA" id="ARBA00022723"/>
    </source>
</evidence>
<feature type="binding site" evidence="10">
    <location>
        <position position="91"/>
    </location>
    <ligand>
        <name>ATP</name>
        <dbReference type="ChEBI" id="CHEBI:30616"/>
    </ligand>
</feature>
<dbReference type="InterPro" id="IPR036873">
    <property type="entry name" value="Rhodanese-like_dom_sf"/>
</dbReference>
<keyword evidence="5 10" id="KW-0479">Metal-binding</keyword>
<dbReference type="GO" id="GO:0002143">
    <property type="term" value="P:tRNA wobble position uridine thiolation"/>
    <property type="evidence" value="ECO:0007669"/>
    <property type="project" value="InterPro"/>
</dbReference>
<dbReference type="InterPro" id="IPR000594">
    <property type="entry name" value="ThiF_NAD_FAD-bd"/>
</dbReference>
<dbReference type="GO" id="GO:0004792">
    <property type="term" value="F:thiosulfate-cyanide sulfurtransferase activity"/>
    <property type="evidence" value="ECO:0007669"/>
    <property type="project" value="TreeGrafter"/>
</dbReference>
<dbReference type="PANTHER" id="PTHR10953">
    <property type="entry name" value="UBIQUITIN-ACTIVATING ENZYME E1"/>
    <property type="match status" value="1"/>
</dbReference>
<comment type="cofactor">
    <cofactor evidence="10">
        <name>Zn(2+)</name>
        <dbReference type="ChEBI" id="CHEBI:29105"/>
    </cofactor>
    <text evidence="10">Binds 1 zinc ion per subunit.</text>
</comment>
<keyword evidence="13" id="KW-1185">Reference proteome</keyword>
<reference evidence="12" key="1">
    <citation type="submission" date="2023-07" db="EMBL/GenBank/DDBJ databases">
        <authorList>
            <consortium name="AG Swart"/>
            <person name="Singh M."/>
            <person name="Singh A."/>
            <person name="Seah K."/>
            <person name="Emmerich C."/>
        </authorList>
    </citation>
    <scope>NUCLEOTIDE SEQUENCE</scope>
    <source>
        <strain evidence="12">DP1</strain>
    </source>
</reference>
<dbReference type="InterPro" id="IPR045886">
    <property type="entry name" value="ThiF/MoeB/HesA"/>
</dbReference>
<dbReference type="InterPro" id="IPR035985">
    <property type="entry name" value="Ubiquitin-activating_enz"/>
</dbReference>
<proteinExistence type="inferred from homology"/>
<dbReference type="AlphaFoldDB" id="A0AAD1XEH4"/>
<dbReference type="SMART" id="SM00450">
    <property type="entry name" value="RHOD"/>
    <property type="match status" value="1"/>
</dbReference>
<feature type="binding site" evidence="10">
    <location>
        <position position="176"/>
    </location>
    <ligand>
        <name>Zn(2+)</name>
        <dbReference type="ChEBI" id="CHEBI:29105"/>
    </ligand>
</feature>
<evidence type="ECO:0000256" key="10">
    <source>
        <dbReference type="HAMAP-Rule" id="MF_03049"/>
    </source>
</evidence>
<accession>A0AAD1XEH4</accession>
<dbReference type="EC" id="2.7.7.-" evidence="10"/>
<dbReference type="EMBL" id="CAMPGE010012958">
    <property type="protein sequence ID" value="CAI2371710.1"/>
    <property type="molecule type" value="Genomic_DNA"/>
</dbReference>
<feature type="active site" description="Glycyl thioester intermediate; for adenylyltransferase activity" evidence="10">
    <location>
        <position position="193"/>
    </location>
</feature>
<dbReference type="HAMAP" id="MF_03049">
    <property type="entry name" value="MOCS3_Uba4"/>
    <property type="match status" value="1"/>
</dbReference>
<evidence type="ECO:0000256" key="9">
    <source>
        <dbReference type="ARBA" id="ARBA00023268"/>
    </source>
</evidence>
<dbReference type="Pfam" id="PF00581">
    <property type="entry name" value="Rhodanese"/>
    <property type="match status" value="1"/>
</dbReference>
<evidence type="ECO:0000256" key="4">
    <source>
        <dbReference type="ARBA" id="ARBA00022694"/>
    </source>
</evidence>
<feature type="active site" description="Cysteine persulfide intermediate; for sulfurtransferase activity" evidence="10">
    <location>
        <position position="357"/>
    </location>
</feature>
<sequence>MESASSEQLSKEEYKRYTRQMIIPGVSLEGQLKLKNAKVLIVGAGGLGSPAALYLSGAGIGTIGLVDGDHVDSSNLHRQVIHNNKRVGINKTVSAKETISDFNEFVKVITVEEHLTKDNAEDLVKDYDIIMDGLDNPKARYILNDACVLHGKPMVSGSALKWEGMVSVYNYKDSSCYRCVYPTPTPAKLVTNCADGGVIGMIPGIIGQLEALEIVKLILGEEGVLTNKMLFFNGKTSTFKKFTLRGKQVDCPVCGENPSIRVVADYDYDALCPAPACSLVDSVKLPKENDVAICTFQKDKTENSDKVAVIDVRPDVQFNIVNIPGSVNIPLDDIQKGSKKDEIEEIFKTHEKVYIMCRRGNASRKATKHLLEQGYESAINVRGGITQYVEEIDNEMPMY</sequence>
<keyword evidence="2 10" id="KW-0963">Cytoplasm</keyword>
<gene>
    <name evidence="12" type="ORF">ECRASSUSDP1_LOCUS13035</name>
</gene>
<evidence type="ECO:0000313" key="12">
    <source>
        <dbReference type="EMBL" id="CAI2371710.1"/>
    </source>
</evidence>
<dbReference type="Gene3D" id="3.40.50.720">
    <property type="entry name" value="NAD(P)-binding Rossmann-like Domain"/>
    <property type="match status" value="1"/>
</dbReference>